<comment type="caution">
    <text evidence="3">The sequence shown here is derived from an EMBL/GenBank/DDBJ whole genome shotgun (WGS) entry which is preliminary data.</text>
</comment>
<dbReference type="Pfam" id="PF26130">
    <property type="entry name" value="PB1-like"/>
    <property type="match status" value="1"/>
</dbReference>
<sequence length="190" mass="20941">MWTLEVHYNGHFDLNAEMVYVDGNVVCFLQIDPDFMSTIELREILEQLLLPIDMPIYYKVPDGEYKRVTNNDIVMEMLGCVGHMGNVGNVIEDHPIMADVGVVIGDHPVMADVGGNVWGYEDSVAHSGDKIGELARAPSSVGGVNTSKLIDVLVHEDEGNWDLSDDSDDTYVEETNSSTDADSDLGFSSW</sequence>
<evidence type="ECO:0000259" key="2">
    <source>
        <dbReference type="Pfam" id="PF26130"/>
    </source>
</evidence>
<protein>
    <recommendedName>
        <fullName evidence="2">PB1-like domain-containing protein</fullName>
    </recommendedName>
</protein>
<dbReference type="AlphaFoldDB" id="A0ABD2YQA5"/>
<evidence type="ECO:0000313" key="3">
    <source>
        <dbReference type="EMBL" id="KAL3508179.1"/>
    </source>
</evidence>
<name>A0ABD2YQA5_9GENT</name>
<feature type="compositionally biased region" description="Polar residues" evidence="1">
    <location>
        <begin position="173"/>
        <end position="190"/>
    </location>
</feature>
<accession>A0ABD2YQA5</accession>
<feature type="region of interest" description="Disordered" evidence="1">
    <location>
        <begin position="163"/>
        <end position="190"/>
    </location>
</feature>
<proteinExistence type="predicted"/>
<feature type="compositionally biased region" description="Acidic residues" evidence="1">
    <location>
        <begin position="163"/>
        <end position="172"/>
    </location>
</feature>
<dbReference type="Proteomes" id="UP001630127">
    <property type="component" value="Unassembled WGS sequence"/>
</dbReference>
<dbReference type="InterPro" id="IPR058594">
    <property type="entry name" value="PB1-like_dom_pln"/>
</dbReference>
<organism evidence="3 4">
    <name type="scientific">Cinchona calisaya</name>
    <dbReference type="NCBI Taxonomy" id="153742"/>
    <lineage>
        <taxon>Eukaryota</taxon>
        <taxon>Viridiplantae</taxon>
        <taxon>Streptophyta</taxon>
        <taxon>Embryophyta</taxon>
        <taxon>Tracheophyta</taxon>
        <taxon>Spermatophyta</taxon>
        <taxon>Magnoliopsida</taxon>
        <taxon>eudicotyledons</taxon>
        <taxon>Gunneridae</taxon>
        <taxon>Pentapetalae</taxon>
        <taxon>asterids</taxon>
        <taxon>lamiids</taxon>
        <taxon>Gentianales</taxon>
        <taxon>Rubiaceae</taxon>
        <taxon>Cinchonoideae</taxon>
        <taxon>Cinchoneae</taxon>
        <taxon>Cinchona</taxon>
    </lineage>
</organism>
<feature type="domain" description="PB1-like" evidence="2">
    <location>
        <begin position="3"/>
        <end position="87"/>
    </location>
</feature>
<evidence type="ECO:0000256" key="1">
    <source>
        <dbReference type="SAM" id="MobiDB-lite"/>
    </source>
</evidence>
<gene>
    <name evidence="3" type="ORF">ACH5RR_033561</name>
</gene>
<dbReference type="EMBL" id="JBJUIK010000013">
    <property type="protein sequence ID" value="KAL3508179.1"/>
    <property type="molecule type" value="Genomic_DNA"/>
</dbReference>
<reference evidence="3 4" key="1">
    <citation type="submission" date="2024-11" db="EMBL/GenBank/DDBJ databases">
        <title>A near-complete genome assembly of Cinchona calisaya.</title>
        <authorList>
            <person name="Lian D.C."/>
            <person name="Zhao X.W."/>
            <person name="Wei L."/>
        </authorList>
    </citation>
    <scope>NUCLEOTIDE SEQUENCE [LARGE SCALE GENOMIC DNA]</scope>
    <source>
        <tissue evidence="3">Nenye</tissue>
    </source>
</reference>
<keyword evidence="4" id="KW-1185">Reference proteome</keyword>
<evidence type="ECO:0000313" key="4">
    <source>
        <dbReference type="Proteomes" id="UP001630127"/>
    </source>
</evidence>